<evidence type="ECO:0000256" key="1">
    <source>
        <dbReference type="SAM" id="Phobius"/>
    </source>
</evidence>
<keyword evidence="3" id="KW-1185">Reference proteome</keyword>
<evidence type="ECO:0000313" key="2">
    <source>
        <dbReference type="EMBL" id="PRQ22039.1"/>
    </source>
</evidence>
<reference evidence="2 3" key="1">
    <citation type="journal article" date="2018" name="Nat. Genet.">
        <title>The Rosa genome provides new insights in the design of modern roses.</title>
        <authorList>
            <person name="Bendahmane M."/>
        </authorList>
    </citation>
    <scope>NUCLEOTIDE SEQUENCE [LARGE SCALE GENOMIC DNA]</scope>
    <source>
        <strain evidence="3">cv. Old Blush</strain>
    </source>
</reference>
<protein>
    <submittedName>
        <fullName evidence="2">Uncharacterized protein</fullName>
    </submittedName>
</protein>
<accession>A0A2P6PJE2</accession>
<dbReference type="EMBL" id="PDCK01000044">
    <property type="protein sequence ID" value="PRQ22039.1"/>
    <property type="molecule type" value="Genomic_DNA"/>
</dbReference>
<dbReference type="AlphaFoldDB" id="A0A2P6PJE2"/>
<gene>
    <name evidence="2" type="ORF">RchiOBHm_Chr6g0245881</name>
</gene>
<evidence type="ECO:0000313" key="3">
    <source>
        <dbReference type="Proteomes" id="UP000238479"/>
    </source>
</evidence>
<dbReference type="Proteomes" id="UP000238479">
    <property type="component" value="Chromosome 6"/>
</dbReference>
<proteinExistence type="predicted"/>
<keyword evidence="1" id="KW-0812">Transmembrane</keyword>
<keyword evidence="1" id="KW-1133">Transmembrane helix</keyword>
<name>A0A2P6PJE2_ROSCH</name>
<sequence>MHNGKLYLIHIICNTTFYLFLFQMWRGALAELVATTCLMYLFEPKSIFGKIL</sequence>
<keyword evidence="1" id="KW-0472">Membrane</keyword>
<feature type="transmembrane region" description="Helical" evidence="1">
    <location>
        <begin position="6"/>
        <end position="25"/>
    </location>
</feature>
<dbReference type="Gramene" id="PRQ22039">
    <property type="protein sequence ID" value="PRQ22039"/>
    <property type="gene ID" value="RchiOBHm_Chr6g0245881"/>
</dbReference>
<organism evidence="2 3">
    <name type="scientific">Rosa chinensis</name>
    <name type="common">China rose</name>
    <dbReference type="NCBI Taxonomy" id="74649"/>
    <lineage>
        <taxon>Eukaryota</taxon>
        <taxon>Viridiplantae</taxon>
        <taxon>Streptophyta</taxon>
        <taxon>Embryophyta</taxon>
        <taxon>Tracheophyta</taxon>
        <taxon>Spermatophyta</taxon>
        <taxon>Magnoliopsida</taxon>
        <taxon>eudicotyledons</taxon>
        <taxon>Gunneridae</taxon>
        <taxon>Pentapetalae</taxon>
        <taxon>rosids</taxon>
        <taxon>fabids</taxon>
        <taxon>Rosales</taxon>
        <taxon>Rosaceae</taxon>
        <taxon>Rosoideae</taxon>
        <taxon>Rosoideae incertae sedis</taxon>
        <taxon>Rosa</taxon>
    </lineage>
</organism>
<comment type="caution">
    <text evidence="2">The sequence shown here is derived from an EMBL/GenBank/DDBJ whole genome shotgun (WGS) entry which is preliminary data.</text>
</comment>